<comment type="caution">
    <text evidence="1">The sequence shown here is derived from an EMBL/GenBank/DDBJ whole genome shotgun (WGS) entry which is preliminary data.</text>
</comment>
<evidence type="ECO:0000313" key="1">
    <source>
        <dbReference type="EMBL" id="MFD0738289.1"/>
    </source>
</evidence>
<evidence type="ECO:0000313" key="2">
    <source>
        <dbReference type="Proteomes" id="UP001597090"/>
    </source>
</evidence>
<dbReference type="PROSITE" id="PS51257">
    <property type="entry name" value="PROKAR_LIPOPROTEIN"/>
    <property type="match status" value="1"/>
</dbReference>
<name>A0ABW2YLD9_9GAMM</name>
<gene>
    <name evidence="1" type="ORF">ACFQZQ_03160</name>
</gene>
<protein>
    <submittedName>
        <fullName evidence="1">Uncharacterized protein</fullName>
    </submittedName>
</protein>
<reference evidence="2" key="1">
    <citation type="journal article" date="2019" name="Int. J. Syst. Evol. Microbiol.">
        <title>The Global Catalogue of Microorganisms (GCM) 10K type strain sequencing project: providing services to taxonomists for standard genome sequencing and annotation.</title>
        <authorList>
            <consortium name="The Broad Institute Genomics Platform"/>
            <consortium name="The Broad Institute Genome Sequencing Center for Infectious Disease"/>
            <person name="Wu L."/>
            <person name="Ma J."/>
        </authorList>
    </citation>
    <scope>NUCLEOTIDE SEQUENCE [LARGE SCALE GENOMIC DNA]</scope>
    <source>
        <strain evidence="2">CCUG 55491</strain>
    </source>
</reference>
<dbReference type="RefSeq" id="WP_386811221.1">
    <property type="nucleotide sequence ID" value="NZ_JBHTIH010000002.1"/>
</dbReference>
<dbReference type="EMBL" id="JBHTIH010000002">
    <property type="protein sequence ID" value="MFD0738289.1"/>
    <property type="molecule type" value="Genomic_DNA"/>
</dbReference>
<organism evidence="1 2">
    <name type="scientific">Lysobacter koreensis</name>
    <dbReference type="NCBI Taxonomy" id="266122"/>
    <lineage>
        <taxon>Bacteria</taxon>
        <taxon>Pseudomonadati</taxon>
        <taxon>Pseudomonadota</taxon>
        <taxon>Gammaproteobacteria</taxon>
        <taxon>Lysobacterales</taxon>
        <taxon>Lysobacteraceae</taxon>
        <taxon>Lysobacter</taxon>
    </lineage>
</organism>
<accession>A0ABW2YLD9</accession>
<dbReference type="Proteomes" id="UP001597090">
    <property type="component" value="Unassembled WGS sequence"/>
</dbReference>
<keyword evidence="2" id="KW-1185">Reference proteome</keyword>
<sequence length="44" mass="4807">MSKYRALRLLGFDPISAMFVAAISCAVQPANRITILNVDIEISP</sequence>
<proteinExistence type="predicted"/>